<sequence length="241" mass="27371">MPPFATLYTTTIFLHPRTVPILAAANLNSLEIALSKDFEYGVTNKTPEYVSKFPMGKIPALETPSGFYLAEATAIAKYVSDSGPAREQLLGRTAEEKALVHMWISLNDTEIFPSISAILGPIFRGSKYIKEVVDEKEEMLVRALKRVELHLQSHKWLVRDDEFSLADLSIAGTLYFPLTMLMDAEYRAEYPRVMEWWERLVGLPEVRKAFANPKTGEVSIEYCEKRPPPEGLEHLRLPKKL</sequence>
<dbReference type="InterPro" id="IPR036249">
    <property type="entry name" value="Thioredoxin-like_sf"/>
</dbReference>
<reference evidence="5" key="1">
    <citation type="journal article" date="2020" name="Stud. Mycol.">
        <title>101 Dothideomycetes genomes: a test case for predicting lifestyles and emergence of pathogens.</title>
        <authorList>
            <person name="Haridas S."/>
            <person name="Albert R."/>
            <person name="Binder M."/>
            <person name="Bloem J."/>
            <person name="Labutti K."/>
            <person name="Salamov A."/>
            <person name="Andreopoulos B."/>
            <person name="Baker S."/>
            <person name="Barry K."/>
            <person name="Bills G."/>
            <person name="Bluhm B."/>
            <person name="Cannon C."/>
            <person name="Castanera R."/>
            <person name="Culley D."/>
            <person name="Daum C."/>
            <person name="Ezra D."/>
            <person name="Gonzalez J."/>
            <person name="Henrissat B."/>
            <person name="Kuo A."/>
            <person name="Liang C."/>
            <person name="Lipzen A."/>
            <person name="Lutzoni F."/>
            <person name="Magnuson J."/>
            <person name="Mondo S."/>
            <person name="Nolan M."/>
            <person name="Ohm R."/>
            <person name="Pangilinan J."/>
            <person name="Park H.-J."/>
            <person name="Ramirez L."/>
            <person name="Alfaro M."/>
            <person name="Sun H."/>
            <person name="Tritt A."/>
            <person name="Yoshinaga Y."/>
            <person name="Zwiers L.-H."/>
            <person name="Turgeon B."/>
            <person name="Goodwin S."/>
            <person name="Spatafora J."/>
            <person name="Crous P."/>
            <person name="Grigoriev I."/>
        </authorList>
    </citation>
    <scope>NUCLEOTIDE SEQUENCE</scope>
    <source>
        <strain evidence="5">CBS 207.26</strain>
    </source>
</reference>
<dbReference type="SFLD" id="SFLDG00358">
    <property type="entry name" value="Main_(cytGST)"/>
    <property type="match status" value="1"/>
</dbReference>
<dbReference type="SFLD" id="SFLDS00019">
    <property type="entry name" value="Glutathione_Transferase_(cytos"/>
    <property type="match status" value="1"/>
</dbReference>
<dbReference type="PANTHER" id="PTHR43986">
    <property type="entry name" value="ELONGATION FACTOR 1-GAMMA"/>
    <property type="match status" value="1"/>
</dbReference>
<dbReference type="PANTHER" id="PTHR43986:SF10">
    <property type="entry name" value="ELONGATION FACTOR EEF-1B GAMMA SUBUNIT, PUTATIVE (AFU_ORTHOLOGUE AFUA_1G17120)-RELATED"/>
    <property type="match status" value="1"/>
</dbReference>
<dbReference type="GO" id="GO:0005634">
    <property type="term" value="C:nucleus"/>
    <property type="evidence" value="ECO:0007669"/>
    <property type="project" value="TreeGrafter"/>
</dbReference>
<gene>
    <name evidence="5" type="ORF">K469DRAFT_716037</name>
</gene>
<dbReference type="CDD" id="cd03044">
    <property type="entry name" value="GST_N_EF1Bgamma"/>
    <property type="match status" value="1"/>
</dbReference>
<proteinExistence type="inferred from homology"/>
<dbReference type="Pfam" id="PF02798">
    <property type="entry name" value="GST_N"/>
    <property type="match status" value="1"/>
</dbReference>
<dbReference type="Gene3D" id="1.20.1050.10">
    <property type="match status" value="1"/>
</dbReference>
<dbReference type="OrthoDB" id="249703at2759"/>
<organism evidence="5 6">
    <name type="scientific">Zopfia rhizophila CBS 207.26</name>
    <dbReference type="NCBI Taxonomy" id="1314779"/>
    <lineage>
        <taxon>Eukaryota</taxon>
        <taxon>Fungi</taxon>
        <taxon>Dikarya</taxon>
        <taxon>Ascomycota</taxon>
        <taxon>Pezizomycotina</taxon>
        <taxon>Dothideomycetes</taxon>
        <taxon>Dothideomycetes incertae sedis</taxon>
        <taxon>Zopfiaceae</taxon>
        <taxon>Zopfia</taxon>
    </lineage>
</organism>
<dbReference type="GO" id="GO:0003746">
    <property type="term" value="F:translation elongation factor activity"/>
    <property type="evidence" value="ECO:0007669"/>
    <property type="project" value="UniProtKB-KW"/>
</dbReference>
<dbReference type="Pfam" id="PF00043">
    <property type="entry name" value="GST_C"/>
    <property type="match status" value="1"/>
</dbReference>
<name>A0A6A6DKN5_9PEZI</name>
<keyword evidence="5" id="KW-0251">Elongation factor</keyword>
<dbReference type="GO" id="GO:0005737">
    <property type="term" value="C:cytoplasm"/>
    <property type="evidence" value="ECO:0007669"/>
    <property type="project" value="TreeGrafter"/>
</dbReference>
<dbReference type="Gene3D" id="3.40.30.10">
    <property type="entry name" value="Glutaredoxin"/>
    <property type="match status" value="1"/>
</dbReference>
<dbReference type="PROSITE" id="PS50405">
    <property type="entry name" value="GST_CTER"/>
    <property type="match status" value="1"/>
</dbReference>
<dbReference type="InterPro" id="IPR040079">
    <property type="entry name" value="Glutathione_S-Trfase"/>
</dbReference>
<evidence type="ECO:0000256" key="2">
    <source>
        <dbReference type="RuleBase" id="RU003494"/>
    </source>
</evidence>
<evidence type="ECO:0000259" key="3">
    <source>
        <dbReference type="PROSITE" id="PS50404"/>
    </source>
</evidence>
<dbReference type="InterPro" id="IPR004045">
    <property type="entry name" value="Glutathione_S-Trfase_N"/>
</dbReference>
<dbReference type="CDD" id="cd03181">
    <property type="entry name" value="GST_C_EF1Bgamma_like"/>
    <property type="match status" value="1"/>
</dbReference>
<feature type="domain" description="GST C-terminal" evidence="4">
    <location>
        <begin position="93"/>
        <end position="229"/>
    </location>
</feature>
<keyword evidence="6" id="KW-1185">Reference proteome</keyword>
<dbReference type="PROSITE" id="PS50404">
    <property type="entry name" value="GST_NTER"/>
    <property type="match status" value="1"/>
</dbReference>
<keyword evidence="5" id="KW-0648">Protein biosynthesis</keyword>
<evidence type="ECO:0000313" key="5">
    <source>
        <dbReference type="EMBL" id="KAF2179675.1"/>
    </source>
</evidence>
<dbReference type="InterPro" id="IPR004046">
    <property type="entry name" value="GST_C"/>
</dbReference>
<dbReference type="SUPFAM" id="SSF47616">
    <property type="entry name" value="GST C-terminal domain-like"/>
    <property type="match status" value="1"/>
</dbReference>
<evidence type="ECO:0000259" key="4">
    <source>
        <dbReference type="PROSITE" id="PS50405"/>
    </source>
</evidence>
<dbReference type="EMBL" id="ML994663">
    <property type="protein sequence ID" value="KAF2179675.1"/>
    <property type="molecule type" value="Genomic_DNA"/>
</dbReference>
<dbReference type="FunFam" id="3.40.30.10:FF:000142">
    <property type="entry name" value="Elongation factor 1 gamma"/>
    <property type="match status" value="1"/>
</dbReference>
<dbReference type="Proteomes" id="UP000800200">
    <property type="component" value="Unassembled WGS sequence"/>
</dbReference>
<dbReference type="SUPFAM" id="SSF52833">
    <property type="entry name" value="Thioredoxin-like"/>
    <property type="match status" value="1"/>
</dbReference>
<comment type="similarity">
    <text evidence="1 2">Belongs to the GST superfamily.</text>
</comment>
<dbReference type="InterPro" id="IPR050802">
    <property type="entry name" value="EF-GSTs"/>
</dbReference>
<evidence type="ECO:0000313" key="6">
    <source>
        <dbReference type="Proteomes" id="UP000800200"/>
    </source>
</evidence>
<dbReference type="InterPro" id="IPR010987">
    <property type="entry name" value="Glutathione-S-Trfase_C-like"/>
</dbReference>
<evidence type="ECO:0000256" key="1">
    <source>
        <dbReference type="ARBA" id="ARBA00007409"/>
    </source>
</evidence>
<feature type="domain" description="GST N-terminal" evidence="3">
    <location>
        <begin position="3"/>
        <end position="87"/>
    </location>
</feature>
<dbReference type="AlphaFoldDB" id="A0A6A6DKN5"/>
<protein>
    <submittedName>
        <fullName evidence="5">Putative translation elongation factor eEF-1B gamma subunit</fullName>
    </submittedName>
</protein>
<dbReference type="InterPro" id="IPR036282">
    <property type="entry name" value="Glutathione-S-Trfase_C_sf"/>
</dbReference>
<accession>A0A6A6DKN5</accession>